<keyword evidence="1" id="KW-0808">Transferase</keyword>
<dbReference type="InterPro" id="IPR050509">
    <property type="entry name" value="CoA-transferase_III"/>
</dbReference>
<keyword evidence="2" id="KW-1185">Reference proteome</keyword>
<evidence type="ECO:0000313" key="1">
    <source>
        <dbReference type="EMBL" id="MFC4711393.1"/>
    </source>
</evidence>
<dbReference type="Gene3D" id="3.30.1540.10">
    <property type="entry name" value="formyl-coa transferase, domain 3"/>
    <property type="match status" value="1"/>
</dbReference>
<reference evidence="2" key="1">
    <citation type="journal article" date="2019" name="Int. J. Syst. Evol. Microbiol.">
        <title>The Global Catalogue of Microorganisms (GCM) 10K type strain sequencing project: providing services to taxonomists for standard genome sequencing and annotation.</title>
        <authorList>
            <consortium name="The Broad Institute Genomics Platform"/>
            <consortium name="The Broad Institute Genome Sequencing Center for Infectious Disease"/>
            <person name="Wu L."/>
            <person name="Ma J."/>
        </authorList>
    </citation>
    <scope>NUCLEOTIDE SEQUENCE [LARGE SCALE GENOMIC DNA]</scope>
    <source>
        <strain evidence="2">CGMCC 1.12151</strain>
    </source>
</reference>
<dbReference type="PANTHER" id="PTHR48228:SF5">
    <property type="entry name" value="ALPHA-METHYLACYL-COA RACEMASE"/>
    <property type="match status" value="1"/>
</dbReference>
<dbReference type="GO" id="GO:0016740">
    <property type="term" value="F:transferase activity"/>
    <property type="evidence" value="ECO:0007669"/>
    <property type="project" value="UniProtKB-KW"/>
</dbReference>
<evidence type="ECO:0000313" key="2">
    <source>
        <dbReference type="Proteomes" id="UP001595932"/>
    </source>
</evidence>
<dbReference type="Pfam" id="PF02515">
    <property type="entry name" value="CoA_transf_3"/>
    <property type="match status" value="1"/>
</dbReference>
<dbReference type="SUPFAM" id="SSF89796">
    <property type="entry name" value="CoA-transferase family III (CaiB/BaiF)"/>
    <property type="match status" value="1"/>
</dbReference>
<dbReference type="RefSeq" id="WP_377275844.1">
    <property type="nucleotide sequence ID" value="NZ_JBHSGL010000002.1"/>
</dbReference>
<organism evidence="1 2">
    <name type="scientific">Planococcus dechangensis</name>
    <dbReference type="NCBI Taxonomy" id="1176255"/>
    <lineage>
        <taxon>Bacteria</taxon>
        <taxon>Bacillati</taxon>
        <taxon>Bacillota</taxon>
        <taxon>Bacilli</taxon>
        <taxon>Bacillales</taxon>
        <taxon>Caryophanaceae</taxon>
        <taxon>Planococcus</taxon>
    </lineage>
</organism>
<dbReference type="InterPro" id="IPR023606">
    <property type="entry name" value="CoA-Trfase_III_dom_1_sf"/>
</dbReference>
<sequence length="332" mass="36523">MKAALTGIRVLDVTYYVPGPFTGKRLAELGAEVIKVEPPSGDPSRGMGGGIVHRAHNAGKHIIQLDLKSKEGKREMLEWVGSADVVVETFRPGVMKKLGLDYETAKQLKPDIVYCSLSGYGQSGRLANLGSHDLNYLALSGALDQLRDDKGRPVHPTNTLADYTGGLLACEQILAALIRKFRTGQGVYLDIALAEVMAEFLPNHDAYHAAGLSDHGVPEIGGGRISYAIYETKDGRYVTLGALEEKFWRNFCALAGRPDWESWAGLMPGTPQHAEVSAFFKTKSWRRWYELSLDHDCCLAPVLSADERHAHPFFQDRVAQLHRSAANLSCFE</sequence>
<dbReference type="InterPro" id="IPR044855">
    <property type="entry name" value="CoA-Trfase_III_dom3_sf"/>
</dbReference>
<dbReference type="PANTHER" id="PTHR48228">
    <property type="entry name" value="SUCCINYL-COA--D-CITRAMALATE COA-TRANSFERASE"/>
    <property type="match status" value="1"/>
</dbReference>
<name>A0ABV9M9S9_9BACL</name>
<dbReference type="InterPro" id="IPR003673">
    <property type="entry name" value="CoA-Trfase_fam_III"/>
</dbReference>
<comment type="caution">
    <text evidence="1">The sequence shown here is derived from an EMBL/GenBank/DDBJ whole genome shotgun (WGS) entry which is preliminary data.</text>
</comment>
<proteinExistence type="predicted"/>
<protein>
    <submittedName>
        <fullName evidence="1">CaiB/BaiF CoA transferase family protein</fullName>
    </submittedName>
</protein>
<dbReference type="Proteomes" id="UP001595932">
    <property type="component" value="Unassembled WGS sequence"/>
</dbReference>
<gene>
    <name evidence="1" type="ORF">ACFO5U_00900</name>
</gene>
<accession>A0ABV9M9S9</accession>
<dbReference type="Gene3D" id="3.40.50.10540">
    <property type="entry name" value="Crotonobetainyl-coa:carnitine coa-transferase, domain 1"/>
    <property type="match status" value="1"/>
</dbReference>
<dbReference type="EMBL" id="JBHSGL010000002">
    <property type="protein sequence ID" value="MFC4711393.1"/>
    <property type="molecule type" value="Genomic_DNA"/>
</dbReference>